<dbReference type="AlphaFoldDB" id="Q7RPN4"/>
<keyword evidence="2" id="KW-1185">Reference proteome</keyword>
<dbReference type="EMBL" id="AABL01000376">
    <property type="protein sequence ID" value="EAA20754.1"/>
    <property type="molecule type" value="Genomic_DNA"/>
</dbReference>
<gene>
    <name evidence="1" type="ORF">PY01423</name>
</gene>
<organism evidence="1 2">
    <name type="scientific">Plasmodium yoelii yoelii</name>
    <dbReference type="NCBI Taxonomy" id="73239"/>
    <lineage>
        <taxon>Eukaryota</taxon>
        <taxon>Sar</taxon>
        <taxon>Alveolata</taxon>
        <taxon>Apicomplexa</taxon>
        <taxon>Aconoidasida</taxon>
        <taxon>Haemosporida</taxon>
        <taxon>Plasmodiidae</taxon>
        <taxon>Plasmodium</taxon>
        <taxon>Plasmodium (Vinckeia)</taxon>
    </lineage>
</organism>
<sequence length="38" mass="4755">MHLFSAPKFIFMNHFTCWNISKSTVKYRIPRWFIFFIV</sequence>
<reference evidence="1 2" key="1">
    <citation type="journal article" date="2002" name="Nature">
        <title>Genome sequence and comparative analysis of the model rodent malaria parasite Plasmodium yoelii yoelii.</title>
        <authorList>
            <person name="Carlton J.M."/>
            <person name="Angiuoli S.V."/>
            <person name="Suh B.B."/>
            <person name="Kooij T.W."/>
            <person name="Pertea M."/>
            <person name="Silva J.C."/>
            <person name="Ermolaeva M.D."/>
            <person name="Allen J.E."/>
            <person name="Selengut J.D."/>
            <person name="Koo H.L."/>
            <person name="Peterson J.D."/>
            <person name="Pop M."/>
            <person name="Kosack D.S."/>
            <person name="Shumway M.F."/>
            <person name="Bidwell S.L."/>
            <person name="Shallom S.J."/>
            <person name="van Aken S.E."/>
            <person name="Riedmuller S.B."/>
            <person name="Feldblyum T.V."/>
            <person name="Cho J.K."/>
            <person name="Quackenbush J."/>
            <person name="Sedegah M."/>
            <person name="Shoaibi A."/>
            <person name="Cummings L.M."/>
            <person name="Florens L."/>
            <person name="Yates J.R."/>
            <person name="Raine J.D."/>
            <person name="Sinden R.E."/>
            <person name="Harris M.A."/>
            <person name="Cunningham D.A."/>
            <person name="Preiser P.R."/>
            <person name="Bergman L.W."/>
            <person name="Vaidya A.B."/>
            <person name="van Lin L.H."/>
            <person name="Janse C.J."/>
            <person name="Waters A.P."/>
            <person name="Smith H.O."/>
            <person name="White O.R."/>
            <person name="Salzberg S.L."/>
            <person name="Venter J.C."/>
            <person name="Fraser C.M."/>
            <person name="Hoffman S.L."/>
            <person name="Gardner M.J."/>
            <person name="Carucci D.J."/>
        </authorList>
    </citation>
    <scope>NUCLEOTIDE SEQUENCE [LARGE SCALE GENOMIC DNA]</scope>
    <source>
        <strain evidence="1 2">17XNL</strain>
    </source>
</reference>
<evidence type="ECO:0000313" key="2">
    <source>
        <dbReference type="Proteomes" id="UP000008553"/>
    </source>
</evidence>
<dbReference type="InParanoid" id="Q7RPN4"/>
<proteinExistence type="predicted"/>
<accession>Q7RPN4</accession>
<comment type="caution">
    <text evidence="1">The sequence shown here is derived from an EMBL/GenBank/DDBJ whole genome shotgun (WGS) entry which is preliminary data.</text>
</comment>
<protein>
    <submittedName>
        <fullName evidence="1">Uncharacterized protein</fullName>
    </submittedName>
</protein>
<name>Q7RPN4_PLAYO</name>
<dbReference type="Proteomes" id="UP000008553">
    <property type="component" value="Unassembled WGS sequence"/>
</dbReference>
<dbReference type="PaxDb" id="73239-Q7RPN4"/>
<evidence type="ECO:0000313" key="1">
    <source>
        <dbReference type="EMBL" id="EAA20754.1"/>
    </source>
</evidence>